<evidence type="ECO:0000313" key="2">
    <source>
        <dbReference type="Proteomes" id="UP000798488"/>
    </source>
</evidence>
<keyword evidence="2" id="KW-1185">Reference proteome</keyword>
<evidence type="ECO:0000313" key="1">
    <source>
        <dbReference type="EMBL" id="KAF1085784.1"/>
    </source>
</evidence>
<comment type="caution">
    <text evidence="1">The sequence shown here is derived from an EMBL/GenBank/DDBJ whole genome shotgun (WGS) entry which is preliminary data.</text>
</comment>
<organism evidence="1 2">
    <name type="scientific">Sporotomaculum syntrophicum</name>
    <dbReference type="NCBI Taxonomy" id="182264"/>
    <lineage>
        <taxon>Bacteria</taxon>
        <taxon>Bacillati</taxon>
        <taxon>Bacillota</taxon>
        <taxon>Clostridia</taxon>
        <taxon>Eubacteriales</taxon>
        <taxon>Desulfallaceae</taxon>
        <taxon>Sporotomaculum</taxon>
    </lineage>
</organism>
<reference evidence="1" key="1">
    <citation type="submission" date="2016-02" db="EMBL/GenBank/DDBJ databases">
        <title>Draft Genome Sequence of Sporotomaculum syntrophicum Strain FB, a Syntrophic Benzoate Degrader.</title>
        <authorList>
            <person name="Nobu M.K."/>
            <person name="Narihiro T."/>
            <person name="Qiu Y.-L."/>
            <person name="Ohashi A."/>
            <person name="Liu W.-T."/>
            <person name="Yuji S."/>
        </authorList>
    </citation>
    <scope>NUCLEOTIDE SEQUENCE</scope>
    <source>
        <strain evidence="1">FB</strain>
    </source>
</reference>
<dbReference type="EMBL" id="LSRS01000002">
    <property type="protein sequence ID" value="KAF1085784.1"/>
    <property type="molecule type" value="Genomic_DNA"/>
</dbReference>
<protein>
    <submittedName>
        <fullName evidence="1">Uncharacterized protein</fullName>
    </submittedName>
</protein>
<name>A0A9D3AZD8_9FIRM</name>
<dbReference type="AlphaFoldDB" id="A0A9D3AZD8"/>
<sequence length="102" mass="11597">MSSFPREENCFLLSMTKFRAGNSTFFLRRAIPACPGLGIKDNFAFIIIMVNASGRYDIGSGGSVAKERKLSWRMLWRANHWYLLPTRGMKTTTSLTPSHYSE</sequence>
<gene>
    <name evidence="1" type="ORF">SPSYN_00513</name>
</gene>
<accession>A0A9D3AZD8</accession>
<proteinExistence type="predicted"/>
<dbReference type="Proteomes" id="UP000798488">
    <property type="component" value="Unassembled WGS sequence"/>
</dbReference>